<dbReference type="Proteomes" id="UP000197024">
    <property type="component" value="Chromosome"/>
</dbReference>
<keyword evidence="1" id="KW-1133">Transmembrane helix</keyword>
<feature type="transmembrane region" description="Helical" evidence="1">
    <location>
        <begin position="318"/>
        <end position="338"/>
    </location>
</feature>
<feature type="transmembrane region" description="Helical" evidence="1">
    <location>
        <begin position="75"/>
        <end position="98"/>
    </location>
</feature>
<dbReference type="GO" id="GO:0004175">
    <property type="term" value="F:endopeptidase activity"/>
    <property type="evidence" value="ECO:0007669"/>
    <property type="project" value="UniProtKB-ARBA"/>
</dbReference>
<evidence type="ECO:0000313" key="4">
    <source>
        <dbReference type="Proteomes" id="UP000197024"/>
    </source>
</evidence>
<keyword evidence="1" id="KW-0812">Transmembrane</keyword>
<dbReference type="InterPro" id="IPR003675">
    <property type="entry name" value="Rce1/LyrA-like_dom"/>
</dbReference>
<evidence type="ECO:0000259" key="2">
    <source>
        <dbReference type="Pfam" id="PF02517"/>
    </source>
</evidence>
<evidence type="ECO:0000256" key="1">
    <source>
        <dbReference type="SAM" id="Phobius"/>
    </source>
</evidence>
<dbReference type="EMBL" id="CP021995">
    <property type="protein sequence ID" value="ASD25561.1"/>
    <property type="molecule type" value="Genomic_DNA"/>
</dbReference>
<gene>
    <name evidence="3" type="ORF">CD943_00820</name>
</gene>
<feature type="domain" description="CAAX prenyl protease 2/Lysostaphin resistance protein A-like" evidence="2">
    <location>
        <begin position="211"/>
        <end position="300"/>
    </location>
</feature>
<dbReference type="Pfam" id="PF02517">
    <property type="entry name" value="Rce1-like"/>
    <property type="match status" value="1"/>
</dbReference>
<protein>
    <recommendedName>
        <fullName evidence="2">CAAX prenyl protease 2/Lysostaphin resistance protein A-like domain-containing protein</fullName>
    </recommendedName>
</protein>
<reference evidence="3 4" key="2">
    <citation type="submission" date="2017-06" db="EMBL/GenBank/DDBJ databases">
        <authorList>
            <person name="Kim H.J."/>
            <person name="Triplett B.A."/>
        </authorList>
    </citation>
    <scope>NUCLEOTIDE SEQUENCE [LARGE SCALE GENOMIC DNA]</scope>
    <source>
        <strain evidence="3 4">BZC3</strain>
    </source>
</reference>
<feature type="transmembrane region" description="Helical" evidence="1">
    <location>
        <begin position="241"/>
        <end position="259"/>
    </location>
</feature>
<keyword evidence="1" id="KW-0472">Membrane</keyword>
<dbReference type="GO" id="GO:0080120">
    <property type="term" value="P:CAAX-box protein maturation"/>
    <property type="evidence" value="ECO:0007669"/>
    <property type="project" value="UniProtKB-ARBA"/>
</dbReference>
<feature type="transmembrane region" description="Helical" evidence="1">
    <location>
        <begin position="210"/>
        <end position="229"/>
    </location>
</feature>
<accession>A0A1Z3LTS9</accession>
<organism evidence="3 4">
    <name type="scientific">Brevundimonas diminuta</name>
    <name type="common">Pseudomonas diminuta</name>
    <dbReference type="NCBI Taxonomy" id="293"/>
    <lineage>
        <taxon>Bacteria</taxon>
        <taxon>Pseudomonadati</taxon>
        <taxon>Pseudomonadota</taxon>
        <taxon>Alphaproteobacteria</taxon>
        <taxon>Caulobacterales</taxon>
        <taxon>Caulobacteraceae</taxon>
        <taxon>Brevundimonas</taxon>
    </lineage>
</organism>
<name>A0A1Z3LTS9_BREDI</name>
<proteinExistence type="predicted"/>
<feature type="transmembrane region" description="Helical" evidence="1">
    <location>
        <begin position="128"/>
        <end position="150"/>
    </location>
</feature>
<reference evidence="3 4" key="1">
    <citation type="submission" date="2017-06" db="EMBL/GenBank/DDBJ databases">
        <title>Biodegradation of gentamicin by bacterial consortia AMQD4 in synthetic medium and raw gentamicin sewage.</title>
        <authorList>
            <person name="Chang H."/>
            <person name="Feng Y."/>
            <person name="Li Z."/>
            <person name="Xue J."/>
            <person name="Cheng D."/>
        </authorList>
    </citation>
    <scope>NUCLEOTIDE SEQUENCE [LARGE SCALE GENOMIC DNA]</scope>
    <source>
        <strain evidence="3 4">BZC3</strain>
    </source>
</reference>
<dbReference type="AlphaFoldDB" id="A0A1Z3LTS9"/>
<evidence type="ECO:0000313" key="3">
    <source>
        <dbReference type="EMBL" id="ASD25561.1"/>
    </source>
</evidence>
<sequence length="351" mass="37290">MFCPSGVTMARPRYCPATILMAPPLDRPRAQCNVQPMSRVEFPGFIQFEFRVAIEQARNSPLIAEVQPAAPWKRLIAFIALSALLMATAMVAAILLTLPFESAGLLPSDLFAVAPEGPNRLWDENVSVLALGLMLGFMGGAILLAAKIVYRAPVAAFLWPGRRLSWRQLGIGFAVMSVVGGVSVLVYNLIDPIGPPPIFNPAYSIESRLTYILAASVGLLIAAAAEEVAFRGVLLRVTGGLTRSLILLCLINALIFSAVHLDPDPVAFIARALSGLVWTWAALRLGGIEFAIGAHWANNLAIALLGEPLSGAGLSAEAIPVSALALEFVSLVIVLAAAERLARNRQAQSPA</sequence>
<feature type="transmembrane region" description="Helical" evidence="1">
    <location>
        <begin position="171"/>
        <end position="190"/>
    </location>
</feature>
<dbReference type="STRING" id="293.GCA_000988015_01231"/>